<dbReference type="AlphaFoldDB" id="A0A7J0GED8"/>
<accession>A0A7J0GED8</accession>
<comment type="caution">
    <text evidence="3">The sequence shown here is derived from an EMBL/GenBank/DDBJ whole genome shotgun (WGS) entry which is preliminary data.</text>
</comment>
<evidence type="ECO:0000313" key="4">
    <source>
        <dbReference type="Proteomes" id="UP000585474"/>
    </source>
</evidence>
<gene>
    <name evidence="3" type="ORF">Acr_20g0009810</name>
</gene>
<evidence type="ECO:0000256" key="2">
    <source>
        <dbReference type="SAM" id="Phobius"/>
    </source>
</evidence>
<keyword evidence="2" id="KW-1133">Transmembrane helix</keyword>
<feature type="transmembrane region" description="Helical" evidence="2">
    <location>
        <begin position="12"/>
        <end position="32"/>
    </location>
</feature>
<evidence type="ECO:0000313" key="3">
    <source>
        <dbReference type="EMBL" id="GFZ09173.1"/>
    </source>
</evidence>
<dbReference type="OrthoDB" id="1746033at2759"/>
<proteinExistence type="predicted"/>
<evidence type="ECO:0000256" key="1">
    <source>
        <dbReference type="SAM" id="MobiDB-lite"/>
    </source>
</evidence>
<reference evidence="3 4" key="1">
    <citation type="submission" date="2019-07" db="EMBL/GenBank/DDBJ databases">
        <title>De Novo Assembly of kiwifruit Actinidia rufa.</title>
        <authorList>
            <person name="Sugita-Konishi S."/>
            <person name="Sato K."/>
            <person name="Mori E."/>
            <person name="Abe Y."/>
            <person name="Kisaki G."/>
            <person name="Hamano K."/>
            <person name="Suezawa K."/>
            <person name="Otani M."/>
            <person name="Fukuda T."/>
            <person name="Manabe T."/>
            <person name="Gomi K."/>
            <person name="Tabuchi M."/>
            <person name="Akimitsu K."/>
            <person name="Kataoka I."/>
        </authorList>
    </citation>
    <scope>NUCLEOTIDE SEQUENCE [LARGE SCALE GENOMIC DNA]</scope>
    <source>
        <strain evidence="4">cv. Fuchu</strain>
    </source>
</reference>
<feature type="region of interest" description="Disordered" evidence="1">
    <location>
        <begin position="60"/>
        <end position="96"/>
    </location>
</feature>
<dbReference type="Proteomes" id="UP000585474">
    <property type="component" value="Unassembled WGS sequence"/>
</dbReference>
<protein>
    <submittedName>
        <fullName evidence="3">Uncharacterized protein</fullName>
    </submittedName>
</protein>
<sequence length="96" mass="10508">MLPPIPSGRLLFLFHNLSVATSLPIVILVLFVGDDDKDKLHCDYCQQPRDTRETYWRLLDRSPTQGRGGHSSSTGGRGGSSLAHHSTVVESPSSSF</sequence>
<keyword evidence="2" id="KW-0812">Transmembrane</keyword>
<organism evidence="3 4">
    <name type="scientific">Actinidia rufa</name>
    <dbReference type="NCBI Taxonomy" id="165716"/>
    <lineage>
        <taxon>Eukaryota</taxon>
        <taxon>Viridiplantae</taxon>
        <taxon>Streptophyta</taxon>
        <taxon>Embryophyta</taxon>
        <taxon>Tracheophyta</taxon>
        <taxon>Spermatophyta</taxon>
        <taxon>Magnoliopsida</taxon>
        <taxon>eudicotyledons</taxon>
        <taxon>Gunneridae</taxon>
        <taxon>Pentapetalae</taxon>
        <taxon>asterids</taxon>
        <taxon>Ericales</taxon>
        <taxon>Actinidiaceae</taxon>
        <taxon>Actinidia</taxon>
    </lineage>
</organism>
<keyword evidence="4" id="KW-1185">Reference proteome</keyword>
<keyword evidence="2" id="KW-0472">Membrane</keyword>
<dbReference type="EMBL" id="BJWL01000020">
    <property type="protein sequence ID" value="GFZ09173.1"/>
    <property type="molecule type" value="Genomic_DNA"/>
</dbReference>
<name>A0A7J0GED8_9ERIC</name>